<evidence type="ECO:0000313" key="1">
    <source>
        <dbReference type="EMBL" id="TYB47797.1"/>
    </source>
</evidence>
<dbReference type="STRING" id="1220554.GCA_001552135_03786"/>
<proteinExistence type="predicted"/>
<gene>
    <name evidence="1" type="ORF">FXF69_00625</name>
</gene>
<protein>
    <submittedName>
        <fullName evidence="1">Sigma-70 family RNA polymerase sigma factor</fullName>
    </submittedName>
</protein>
<name>A0A5D0NTV5_9ACTN</name>
<dbReference type="RefSeq" id="WP_067892896.1">
    <property type="nucleotide sequence ID" value="NZ_VSFG01000001.1"/>
</dbReference>
<comment type="caution">
    <text evidence="1">The sequence shown here is derived from an EMBL/GenBank/DDBJ whole genome shotgun (WGS) entry which is preliminary data.</text>
</comment>
<dbReference type="AlphaFoldDB" id="A0A5D0NTV5"/>
<dbReference type="Proteomes" id="UP000323380">
    <property type="component" value="Unassembled WGS sequence"/>
</dbReference>
<keyword evidence="2" id="KW-1185">Reference proteome</keyword>
<reference evidence="1 2" key="1">
    <citation type="submission" date="2019-08" db="EMBL/GenBank/DDBJ databases">
        <title>Actinomadura sp. nov. CYP1-5 isolated from mountain soil.</title>
        <authorList>
            <person name="Songsumanus A."/>
            <person name="Kuncharoen N."/>
            <person name="Kudo T."/>
            <person name="Yuki M."/>
            <person name="Igarashi Y."/>
            <person name="Tanasupawat S."/>
        </authorList>
    </citation>
    <scope>NUCLEOTIDE SEQUENCE [LARGE SCALE GENOMIC DNA]</scope>
    <source>
        <strain evidence="1 2">JCM 14158</strain>
    </source>
</reference>
<evidence type="ECO:0000313" key="2">
    <source>
        <dbReference type="Proteomes" id="UP000323380"/>
    </source>
</evidence>
<dbReference type="EMBL" id="VSFG01000001">
    <property type="protein sequence ID" value="TYB47797.1"/>
    <property type="molecule type" value="Genomic_DNA"/>
</dbReference>
<sequence>MRDEEHDDGRLKADQQLVEFLAEHGFAGPVYREFAEELAGQGMAVISAWLGSELIFVKCAEKGIRLPRPPTGWSQDDRLELTLETVARALRAFRTGLVEDRWDVERGASLRTYFIGACIYQFSRTYRVWLRSLAPECEQPGDIDEWRLEGVPGPEDVVADRDAIRRGLQDIDSVTVRAAVVLAAEGYSRAEIAELIGGGLTARAVEGLLYRHRRRTQGGDR</sequence>
<organism evidence="1 2">
    <name type="scientific">Actinomadura chibensis</name>
    <dbReference type="NCBI Taxonomy" id="392828"/>
    <lineage>
        <taxon>Bacteria</taxon>
        <taxon>Bacillati</taxon>
        <taxon>Actinomycetota</taxon>
        <taxon>Actinomycetes</taxon>
        <taxon>Streptosporangiales</taxon>
        <taxon>Thermomonosporaceae</taxon>
        <taxon>Actinomadura</taxon>
    </lineage>
</organism>
<accession>A0A5D0NTV5</accession>